<keyword evidence="1" id="KW-0072">Autophagy</keyword>
<dbReference type="GO" id="GO:0006914">
    <property type="term" value="P:autophagy"/>
    <property type="evidence" value="ECO:0007669"/>
    <property type="project" value="UniProtKB-KW"/>
</dbReference>
<reference evidence="5" key="1">
    <citation type="submission" date="2024-07" db="EMBL/GenBank/DDBJ databases">
        <title>Two chromosome-level genome assemblies of Korean endemic species Abeliophyllum distichum and Forsythia ovata (Oleaceae).</title>
        <authorList>
            <person name="Jang H."/>
        </authorList>
    </citation>
    <scope>NUCLEOTIDE SEQUENCE [LARGE SCALE GENOMIC DNA]</scope>
</reference>
<evidence type="ECO:0000256" key="2">
    <source>
        <dbReference type="SAM" id="MobiDB-lite"/>
    </source>
</evidence>
<dbReference type="InterPro" id="IPR018731">
    <property type="entry name" value="Atg13_N"/>
</dbReference>
<dbReference type="AlphaFoldDB" id="A0ABD1SD23"/>
<keyword evidence="5" id="KW-1185">Reference proteome</keyword>
<comment type="caution">
    <text evidence="4">The sequence shown here is derived from an EMBL/GenBank/DDBJ whole genome shotgun (WGS) entry which is preliminary data.</text>
</comment>
<feature type="compositionally biased region" description="Low complexity" evidence="2">
    <location>
        <begin position="540"/>
        <end position="558"/>
    </location>
</feature>
<feature type="region of interest" description="Disordered" evidence="2">
    <location>
        <begin position="382"/>
        <end position="434"/>
    </location>
</feature>
<feature type="region of interest" description="Disordered" evidence="2">
    <location>
        <begin position="578"/>
        <end position="615"/>
    </location>
</feature>
<accession>A0ABD1SD23</accession>
<dbReference type="InterPro" id="IPR040182">
    <property type="entry name" value="ATG13"/>
</dbReference>
<feature type="compositionally biased region" description="Low complexity" evidence="2">
    <location>
        <begin position="385"/>
        <end position="398"/>
    </location>
</feature>
<evidence type="ECO:0000256" key="1">
    <source>
        <dbReference type="ARBA" id="ARBA00023006"/>
    </source>
</evidence>
<dbReference type="InterPro" id="IPR036570">
    <property type="entry name" value="HORMA_dom_sf"/>
</dbReference>
<dbReference type="Pfam" id="PF10033">
    <property type="entry name" value="ATG13"/>
    <property type="match status" value="1"/>
</dbReference>
<sequence>MSSCEPVTHSRTLSVGESEFEHFEFGSFGDSTLSASPKLPRSNAENVDKKKGLKRLFVSESMASYQGTTHLEPAKMEQIITELFAKSLHIILESRCPYVSSRNYSGEQVLSSPSPSSSSSSPSSFRPRDKWFNLALRDCPAALENIDFWRQSNLEPMIIDVILVQRPRKTDSINFSPKSGLVRNLSGKERYYYSSDNEEFGSDSKSEKIIERWILQYESKRSGGNGGASSGSKRSTCTSSHALYKKSILLLRSLYATVRLLPAYKLFRDLISSAQIRTYNLGHRVSSFVEPFTRIEEADIQRFVFTPVDTSCGRLCLSVLYHSSVLDVSSEPSTPISPQFIPEYVGSPLAEPLKRFASGHTSKSSPSSSPFGRRHSWGYDLNRASSPSVNPSPSPTYSESRVSISKQRSNRLPPASLPRQLSDNTPPIHVKNPSFDEYWPTPTFTPSPSASPPMYIPGSHISKVLLRSESAPVSIPASSLSSISLLPNNQILPPSPPMKATRPSVGKTDARSGLYKTSSTANKLFSFEKDEAGRTSWVESSSHISPPKSFSRSSSRFSYQGDSSSRFSYQGDYDDSEFSGPFVLDDDEMTDPGTRSDSFDLPGHPSGPHERGGLLPVRKSQDAAVGALVQMLNKAPSLHQDISVTSDLLQGSELEMLENSIQDPNEISSTPQEQQSTSSTFAASGLISFKTTADAFEELCRYREMKNSLLKQGVKVSFHSGLCGPISLCTYF</sequence>
<organism evidence="4 5">
    <name type="scientific">Abeliophyllum distichum</name>
    <dbReference type="NCBI Taxonomy" id="126358"/>
    <lineage>
        <taxon>Eukaryota</taxon>
        <taxon>Viridiplantae</taxon>
        <taxon>Streptophyta</taxon>
        <taxon>Embryophyta</taxon>
        <taxon>Tracheophyta</taxon>
        <taxon>Spermatophyta</taxon>
        <taxon>Magnoliopsida</taxon>
        <taxon>eudicotyledons</taxon>
        <taxon>Gunneridae</taxon>
        <taxon>Pentapetalae</taxon>
        <taxon>asterids</taxon>
        <taxon>lamiids</taxon>
        <taxon>Lamiales</taxon>
        <taxon>Oleaceae</taxon>
        <taxon>Forsythieae</taxon>
        <taxon>Abeliophyllum</taxon>
    </lineage>
</organism>
<proteinExistence type="predicted"/>
<dbReference type="PANTHER" id="PTHR13430:SF15">
    <property type="entry name" value="AUTOPHAGY-RELATED PROTEIN 13B"/>
    <property type="match status" value="1"/>
</dbReference>
<dbReference type="Proteomes" id="UP001604336">
    <property type="component" value="Unassembled WGS sequence"/>
</dbReference>
<dbReference type="EMBL" id="JBFOLK010000007">
    <property type="protein sequence ID" value="KAL2498649.1"/>
    <property type="molecule type" value="Genomic_DNA"/>
</dbReference>
<dbReference type="PANTHER" id="PTHR13430">
    <property type="match status" value="1"/>
</dbReference>
<name>A0ABD1SD23_9LAMI</name>
<evidence type="ECO:0000313" key="4">
    <source>
        <dbReference type="EMBL" id="KAL2498649.1"/>
    </source>
</evidence>
<dbReference type="Gene3D" id="3.30.900.10">
    <property type="entry name" value="HORMA domain"/>
    <property type="match status" value="1"/>
</dbReference>
<gene>
    <name evidence="4" type="ORF">Adt_24199</name>
</gene>
<evidence type="ECO:0000259" key="3">
    <source>
        <dbReference type="Pfam" id="PF10033"/>
    </source>
</evidence>
<feature type="region of interest" description="Disordered" evidence="2">
    <location>
        <begin position="536"/>
        <end position="558"/>
    </location>
</feature>
<protein>
    <submittedName>
        <fullName evidence="4">Autophagy-related protein 13</fullName>
    </submittedName>
</protein>
<evidence type="ECO:0000313" key="5">
    <source>
        <dbReference type="Proteomes" id="UP001604336"/>
    </source>
</evidence>
<feature type="region of interest" description="Disordered" evidence="2">
    <location>
        <begin position="491"/>
        <end position="512"/>
    </location>
</feature>
<feature type="domain" description="Autophagy-related protein 13 N-terminal" evidence="3">
    <location>
        <begin position="80"/>
        <end position="323"/>
    </location>
</feature>